<gene>
    <name evidence="1" type="ORF">BaRGS_00000753</name>
</gene>
<reference evidence="1 2" key="1">
    <citation type="journal article" date="2023" name="Sci. Data">
        <title>Genome assembly of the Korean intertidal mud-creeper Batillaria attramentaria.</title>
        <authorList>
            <person name="Patra A.K."/>
            <person name="Ho P.T."/>
            <person name="Jun S."/>
            <person name="Lee S.J."/>
            <person name="Kim Y."/>
            <person name="Won Y.J."/>
        </authorList>
    </citation>
    <scope>NUCLEOTIDE SEQUENCE [LARGE SCALE GENOMIC DNA]</scope>
    <source>
        <strain evidence="1">Wonlab-2016</strain>
    </source>
</reference>
<sequence length="143" mass="15887">MAASAVSNMSVCGSPGITDSHQSECPNYLAKLQTSLKNQMNESYHSVWKSHPELRASNGLWSKFSTEKESGILKTGWLIALSVEVLCHKFDFLSLPEVLRIEGLDMLGMPQGTMTSEGGETFYTLSTNVFWLFIGWGTVKFRT</sequence>
<accession>A0ABD0M7N9</accession>
<proteinExistence type="predicted"/>
<organism evidence="1 2">
    <name type="scientific">Batillaria attramentaria</name>
    <dbReference type="NCBI Taxonomy" id="370345"/>
    <lineage>
        <taxon>Eukaryota</taxon>
        <taxon>Metazoa</taxon>
        <taxon>Spiralia</taxon>
        <taxon>Lophotrochozoa</taxon>
        <taxon>Mollusca</taxon>
        <taxon>Gastropoda</taxon>
        <taxon>Caenogastropoda</taxon>
        <taxon>Sorbeoconcha</taxon>
        <taxon>Cerithioidea</taxon>
        <taxon>Batillariidae</taxon>
        <taxon>Batillaria</taxon>
    </lineage>
</organism>
<name>A0ABD0M7N9_9CAEN</name>
<dbReference type="AlphaFoldDB" id="A0ABD0M7N9"/>
<dbReference type="Proteomes" id="UP001519460">
    <property type="component" value="Unassembled WGS sequence"/>
</dbReference>
<protein>
    <submittedName>
        <fullName evidence="1">Uncharacterized protein</fullName>
    </submittedName>
</protein>
<evidence type="ECO:0000313" key="2">
    <source>
        <dbReference type="Proteomes" id="UP001519460"/>
    </source>
</evidence>
<keyword evidence="2" id="KW-1185">Reference proteome</keyword>
<evidence type="ECO:0000313" key="1">
    <source>
        <dbReference type="EMBL" id="KAK7507788.1"/>
    </source>
</evidence>
<dbReference type="EMBL" id="JACVVK020000003">
    <property type="protein sequence ID" value="KAK7507788.1"/>
    <property type="molecule type" value="Genomic_DNA"/>
</dbReference>
<comment type="caution">
    <text evidence="1">The sequence shown here is derived from an EMBL/GenBank/DDBJ whole genome shotgun (WGS) entry which is preliminary data.</text>
</comment>